<gene>
    <name evidence="2" type="ORF">RFI_01992</name>
</gene>
<dbReference type="EMBL" id="ASPP01001974">
    <property type="protein sequence ID" value="ETO35084.1"/>
    <property type="molecule type" value="Genomic_DNA"/>
</dbReference>
<organism evidence="2 3">
    <name type="scientific">Reticulomyxa filosa</name>
    <dbReference type="NCBI Taxonomy" id="46433"/>
    <lineage>
        <taxon>Eukaryota</taxon>
        <taxon>Sar</taxon>
        <taxon>Rhizaria</taxon>
        <taxon>Retaria</taxon>
        <taxon>Foraminifera</taxon>
        <taxon>Monothalamids</taxon>
        <taxon>Reticulomyxidae</taxon>
        <taxon>Reticulomyxa</taxon>
    </lineage>
</organism>
<proteinExistence type="predicted"/>
<feature type="region of interest" description="Disordered" evidence="1">
    <location>
        <begin position="163"/>
        <end position="254"/>
    </location>
</feature>
<feature type="compositionally biased region" description="Basic residues" evidence="1">
    <location>
        <begin position="218"/>
        <end position="248"/>
    </location>
</feature>
<evidence type="ECO:0000313" key="3">
    <source>
        <dbReference type="Proteomes" id="UP000023152"/>
    </source>
</evidence>
<sequence>MFTVMKMWTTLVKIVLFCLYPQYLFYVPKISKCAGVCASRRQVLEDYELAFYNTGYSSTTHVEHFQQQYDEFLRNLPSYYLFDRTNVRRNIQLKEYHFNNPPENRHKRIQNIQSRIDLSNLPLHLQTNDLIAPTPHCLIKKCVDKCVHYYAFDFQRTVQQENEQQTLAKGTEQDLSHPESQLHDNISNDDAKAKKEEQKINCEENESEMTTKQTNYYLKKKKKKKNLHSHKKKQKRILKKKPKKNSKKKTPEKT</sequence>
<dbReference type="Proteomes" id="UP000023152">
    <property type="component" value="Unassembled WGS sequence"/>
</dbReference>
<protein>
    <submittedName>
        <fullName evidence="2">Uncharacterized protein</fullName>
    </submittedName>
</protein>
<dbReference type="AlphaFoldDB" id="X6PAJ6"/>
<feature type="compositionally biased region" description="Basic and acidic residues" evidence="1">
    <location>
        <begin position="171"/>
        <end position="182"/>
    </location>
</feature>
<comment type="caution">
    <text evidence="2">The sequence shown here is derived from an EMBL/GenBank/DDBJ whole genome shotgun (WGS) entry which is preliminary data.</text>
</comment>
<feature type="compositionally biased region" description="Basic and acidic residues" evidence="1">
    <location>
        <begin position="189"/>
        <end position="202"/>
    </location>
</feature>
<evidence type="ECO:0000256" key="1">
    <source>
        <dbReference type="SAM" id="MobiDB-lite"/>
    </source>
</evidence>
<keyword evidence="3" id="KW-1185">Reference proteome</keyword>
<name>X6PAJ6_RETFI</name>
<accession>X6PAJ6</accession>
<evidence type="ECO:0000313" key="2">
    <source>
        <dbReference type="EMBL" id="ETO35084.1"/>
    </source>
</evidence>
<reference evidence="2 3" key="1">
    <citation type="journal article" date="2013" name="Curr. Biol.">
        <title>The Genome of the Foraminiferan Reticulomyxa filosa.</title>
        <authorList>
            <person name="Glockner G."/>
            <person name="Hulsmann N."/>
            <person name="Schleicher M."/>
            <person name="Noegel A.A."/>
            <person name="Eichinger L."/>
            <person name="Gallinger C."/>
            <person name="Pawlowski J."/>
            <person name="Sierra R."/>
            <person name="Euteneuer U."/>
            <person name="Pillet L."/>
            <person name="Moustafa A."/>
            <person name="Platzer M."/>
            <person name="Groth M."/>
            <person name="Szafranski K."/>
            <person name="Schliwa M."/>
        </authorList>
    </citation>
    <scope>NUCLEOTIDE SEQUENCE [LARGE SCALE GENOMIC DNA]</scope>
</reference>